<organism evidence="2">
    <name type="scientific">Siphoviridae sp. ctLdn10</name>
    <dbReference type="NCBI Taxonomy" id="2827847"/>
    <lineage>
        <taxon>Viruses</taxon>
        <taxon>Duplodnaviria</taxon>
        <taxon>Heunggongvirae</taxon>
        <taxon>Uroviricota</taxon>
        <taxon>Caudoviricetes</taxon>
    </lineage>
</organism>
<proteinExistence type="predicted"/>
<reference evidence="2" key="1">
    <citation type="journal article" date="2021" name="Proc. Natl. Acad. Sci. U.S.A.">
        <title>A Catalog of Tens of Thousands of Viruses from Human Metagenomes Reveals Hidden Associations with Chronic Diseases.</title>
        <authorList>
            <person name="Tisza M.J."/>
            <person name="Buck C.B."/>
        </authorList>
    </citation>
    <scope>NUCLEOTIDE SEQUENCE</scope>
    <source>
        <strain evidence="2">CtLdn10</strain>
    </source>
</reference>
<dbReference type="EMBL" id="BK032647">
    <property type="protein sequence ID" value="DAF53138.1"/>
    <property type="molecule type" value="Genomic_DNA"/>
</dbReference>
<accession>A0A8S5SRD3</accession>
<name>A0A8S5SRD3_9CAUD</name>
<feature type="region of interest" description="Disordered" evidence="1">
    <location>
        <begin position="221"/>
        <end position="250"/>
    </location>
</feature>
<evidence type="ECO:0000256" key="1">
    <source>
        <dbReference type="SAM" id="MobiDB-lite"/>
    </source>
</evidence>
<protein>
    <submittedName>
        <fullName evidence="2">Uncharacterized protein</fullName>
    </submittedName>
</protein>
<feature type="compositionally biased region" description="Basic and acidic residues" evidence="1">
    <location>
        <begin position="230"/>
        <end position="241"/>
    </location>
</feature>
<sequence length="250" mass="28871">MSRPSSKYLEKVERWMLGGLTIDRMNMTLEQKFRARMAYEAYQVWQQDKQIRPADVMRRLAAREYSILLDTSENAIDDNKREVARSYVEALRIKPGTPRTITEISNDVAVFNWIVGRFDTPVDNIERAKVVDASDWLVREGMKRGDARSVKSGADLKMRLHNDFKEDENASEQMPTTDINITGDVSVIKSDQVNYTDEEKRRLAKRFGLTSKEFTDLVESEDGTWQLADEGSKEEPEKDFYEELDPNAAE</sequence>
<evidence type="ECO:0000313" key="2">
    <source>
        <dbReference type="EMBL" id="DAF53138.1"/>
    </source>
</evidence>